<dbReference type="InterPro" id="IPR049680">
    <property type="entry name" value="FLVCR1-2_SLC49-like"/>
</dbReference>
<organism evidence="6 7">
    <name type="scientific">Hermanssonia centrifuga</name>
    <dbReference type="NCBI Taxonomy" id="98765"/>
    <lineage>
        <taxon>Eukaryota</taxon>
        <taxon>Fungi</taxon>
        <taxon>Dikarya</taxon>
        <taxon>Basidiomycota</taxon>
        <taxon>Agaricomycotina</taxon>
        <taxon>Agaricomycetes</taxon>
        <taxon>Polyporales</taxon>
        <taxon>Meruliaceae</taxon>
        <taxon>Hermanssonia</taxon>
    </lineage>
</organism>
<dbReference type="AlphaFoldDB" id="A0A4S4KFJ6"/>
<evidence type="ECO:0000256" key="4">
    <source>
        <dbReference type="ARBA" id="ARBA00023136"/>
    </source>
</evidence>
<dbReference type="SUPFAM" id="SSF103473">
    <property type="entry name" value="MFS general substrate transporter"/>
    <property type="match status" value="1"/>
</dbReference>
<sequence>MLGREHTSSSAYMTIRERLDFLVITVVFGVLVGVVTSFTLLTDQDFGPYGYANDISGLMGATLLLAGLIAAAVTSPLFDRVLTRHLAITCKILCPILGVLWLSLIWAAKRNNAGGLFTIMAIIGACSLTLLPVALELAVEVTRNPGSAAILWFAGNSVSITCVLVEGALRAGPDANPPNNMHRALIFQGALVCSAVVTIFALQGKQTRREMDEQATHSIVTPEQSAAP</sequence>
<evidence type="ECO:0000256" key="5">
    <source>
        <dbReference type="SAM" id="Phobius"/>
    </source>
</evidence>
<evidence type="ECO:0000313" key="6">
    <source>
        <dbReference type="EMBL" id="THG96796.1"/>
    </source>
</evidence>
<accession>A0A4S4KFJ6</accession>
<dbReference type="PANTHER" id="PTHR10924">
    <property type="entry name" value="MAJOR FACILITATOR SUPERFAMILY PROTEIN-RELATED"/>
    <property type="match status" value="1"/>
</dbReference>
<comment type="subcellular location">
    <subcellularLocation>
        <location evidence="1">Membrane</location>
        <topology evidence="1">Multi-pass membrane protein</topology>
    </subcellularLocation>
</comment>
<keyword evidence="4 5" id="KW-0472">Membrane</keyword>
<evidence type="ECO:0000256" key="3">
    <source>
        <dbReference type="ARBA" id="ARBA00022989"/>
    </source>
</evidence>
<evidence type="ECO:0000256" key="2">
    <source>
        <dbReference type="ARBA" id="ARBA00022692"/>
    </source>
</evidence>
<evidence type="ECO:0000256" key="1">
    <source>
        <dbReference type="ARBA" id="ARBA00004141"/>
    </source>
</evidence>
<keyword evidence="3 5" id="KW-1133">Transmembrane helix</keyword>
<feature type="transmembrane region" description="Helical" evidence="5">
    <location>
        <begin position="149"/>
        <end position="169"/>
    </location>
</feature>
<gene>
    <name evidence="6" type="ORF">EW026_g5107</name>
</gene>
<dbReference type="EMBL" id="SGPJ01000209">
    <property type="protein sequence ID" value="THG96796.1"/>
    <property type="molecule type" value="Genomic_DNA"/>
</dbReference>
<feature type="transmembrane region" description="Helical" evidence="5">
    <location>
        <begin position="181"/>
        <end position="202"/>
    </location>
</feature>
<dbReference type="InterPro" id="IPR036259">
    <property type="entry name" value="MFS_trans_sf"/>
</dbReference>
<keyword evidence="2 5" id="KW-0812">Transmembrane</keyword>
<name>A0A4S4KFJ6_9APHY</name>
<keyword evidence="7" id="KW-1185">Reference proteome</keyword>
<dbReference type="PANTHER" id="PTHR10924:SF6">
    <property type="entry name" value="SOLUTE CARRIER FAMILY 49 MEMBER A3"/>
    <property type="match status" value="1"/>
</dbReference>
<feature type="transmembrane region" description="Helical" evidence="5">
    <location>
        <begin position="21"/>
        <end position="40"/>
    </location>
</feature>
<feature type="transmembrane region" description="Helical" evidence="5">
    <location>
        <begin position="86"/>
        <end position="108"/>
    </location>
</feature>
<reference evidence="6 7" key="1">
    <citation type="submission" date="2019-02" db="EMBL/GenBank/DDBJ databases">
        <title>Genome sequencing of the rare red list fungi Phlebia centrifuga.</title>
        <authorList>
            <person name="Buettner E."/>
            <person name="Kellner H."/>
        </authorList>
    </citation>
    <scope>NUCLEOTIDE SEQUENCE [LARGE SCALE GENOMIC DNA]</scope>
    <source>
        <strain evidence="6 7">DSM 108282</strain>
    </source>
</reference>
<proteinExistence type="predicted"/>
<dbReference type="GO" id="GO:0016020">
    <property type="term" value="C:membrane"/>
    <property type="evidence" value="ECO:0007669"/>
    <property type="project" value="UniProtKB-SubCell"/>
</dbReference>
<evidence type="ECO:0000313" key="7">
    <source>
        <dbReference type="Proteomes" id="UP000309038"/>
    </source>
</evidence>
<comment type="caution">
    <text evidence="6">The sequence shown here is derived from an EMBL/GenBank/DDBJ whole genome shotgun (WGS) entry which is preliminary data.</text>
</comment>
<protein>
    <submittedName>
        <fullName evidence="6">Uncharacterized protein</fullName>
    </submittedName>
</protein>
<feature type="transmembrane region" description="Helical" evidence="5">
    <location>
        <begin position="114"/>
        <end position="137"/>
    </location>
</feature>
<dbReference type="Proteomes" id="UP000309038">
    <property type="component" value="Unassembled WGS sequence"/>
</dbReference>
<feature type="transmembrane region" description="Helical" evidence="5">
    <location>
        <begin position="55"/>
        <end position="74"/>
    </location>
</feature>
<dbReference type="Gene3D" id="1.20.1250.20">
    <property type="entry name" value="MFS general substrate transporter like domains"/>
    <property type="match status" value="1"/>
</dbReference>